<dbReference type="Ensembl" id="ENSSLDT00000011360.1">
    <property type="protein sequence ID" value="ENSSLDP00000010960.1"/>
    <property type="gene ID" value="ENSSLDG00000008724.1"/>
</dbReference>
<evidence type="ECO:0000313" key="1">
    <source>
        <dbReference type="Ensembl" id="ENSSLDP00000010960.1"/>
    </source>
</evidence>
<reference evidence="1" key="1">
    <citation type="submission" date="2025-08" db="UniProtKB">
        <authorList>
            <consortium name="Ensembl"/>
        </authorList>
    </citation>
    <scope>IDENTIFICATION</scope>
</reference>
<evidence type="ECO:0000313" key="2">
    <source>
        <dbReference type="Proteomes" id="UP000261360"/>
    </source>
</evidence>
<accession>A0A3B4X4K1</accession>
<keyword evidence="2" id="KW-1185">Reference proteome</keyword>
<name>A0A3B4X4K1_SERLL</name>
<dbReference type="Proteomes" id="UP000261360">
    <property type="component" value="Unplaced"/>
</dbReference>
<dbReference type="AlphaFoldDB" id="A0A3B4X4K1"/>
<reference evidence="1" key="2">
    <citation type="submission" date="2025-09" db="UniProtKB">
        <authorList>
            <consortium name="Ensembl"/>
        </authorList>
    </citation>
    <scope>IDENTIFICATION</scope>
</reference>
<proteinExistence type="predicted"/>
<organism evidence="1 2">
    <name type="scientific">Seriola lalandi dorsalis</name>
    <dbReference type="NCBI Taxonomy" id="1841481"/>
    <lineage>
        <taxon>Eukaryota</taxon>
        <taxon>Metazoa</taxon>
        <taxon>Chordata</taxon>
        <taxon>Craniata</taxon>
        <taxon>Vertebrata</taxon>
        <taxon>Euteleostomi</taxon>
        <taxon>Actinopterygii</taxon>
        <taxon>Neopterygii</taxon>
        <taxon>Teleostei</taxon>
        <taxon>Neoteleostei</taxon>
        <taxon>Acanthomorphata</taxon>
        <taxon>Carangaria</taxon>
        <taxon>Carangiformes</taxon>
        <taxon>Carangidae</taxon>
        <taxon>Seriola</taxon>
    </lineage>
</organism>
<protein>
    <submittedName>
        <fullName evidence="1">Uncharacterized protein</fullName>
    </submittedName>
</protein>
<sequence>EEMICILHCTLYFLPPGRSVHVVSLSPAEVHQMSCGVRGGQDVGCIVWSLTDKEASAMDQHTDHTEDQLNYVLTDAANNKYTKPFTISCHPNEDFLLTIKKTTGKLKDRSLRHTVYINGT</sequence>